<dbReference type="RefSeq" id="XP_034287163.1">
    <property type="nucleotide sequence ID" value="XM_034431272.1"/>
</dbReference>
<feature type="domain" description="Core Histone H2A/H2B/H3" evidence="15">
    <location>
        <begin position="17"/>
        <end position="90"/>
    </location>
</feature>
<evidence type="ECO:0000256" key="3">
    <source>
        <dbReference type="ARBA" id="ARBA00004286"/>
    </source>
</evidence>
<evidence type="ECO:0000256" key="7">
    <source>
        <dbReference type="ARBA" id="ARBA00022553"/>
    </source>
</evidence>
<evidence type="ECO:0000256" key="11">
    <source>
        <dbReference type="ARBA" id="ARBA00023242"/>
    </source>
</evidence>
<evidence type="ECO:0000259" key="15">
    <source>
        <dbReference type="Pfam" id="PF00125"/>
    </source>
</evidence>
<dbReference type="PRINTS" id="PR00620">
    <property type="entry name" value="HISTONEH2A"/>
</dbReference>
<evidence type="ECO:0000256" key="4">
    <source>
        <dbReference type="ARBA" id="ARBA00010691"/>
    </source>
</evidence>
<dbReference type="Gene3D" id="1.10.20.10">
    <property type="entry name" value="Histone, subunit A"/>
    <property type="match status" value="1"/>
</dbReference>
<dbReference type="FunCoup" id="A0A6P9CRP6">
    <property type="interactions" value="40"/>
</dbReference>
<keyword evidence="11 13" id="KW-0539">Nucleus</keyword>
<reference evidence="18" key="1">
    <citation type="submission" date="2025-08" db="UniProtKB">
        <authorList>
            <consortium name="RefSeq"/>
        </authorList>
    </citation>
    <scope>IDENTIFICATION</scope>
    <source>
        <tissue evidence="18">Blood</tissue>
    </source>
</reference>
<dbReference type="GO" id="GO:0005634">
    <property type="term" value="C:nucleus"/>
    <property type="evidence" value="ECO:0007669"/>
    <property type="project" value="UniProtKB-SubCell"/>
</dbReference>
<evidence type="ECO:0000256" key="2">
    <source>
        <dbReference type="ARBA" id="ARBA00004123"/>
    </source>
</evidence>
<evidence type="ECO:0000256" key="1">
    <source>
        <dbReference type="ARBA" id="ARBA00002001"/>
    </source>
</evidence>
<comment type="subunit">
    <text evidence="13">The nucleosome is a histone octamer containing two molecules each of H2A, H2B, H3 and H4 assembled in one H3-H4 heterotetramer and two H2A-H2B heterodimers. The octamer wraps approximately 147 bp of DNA.</text>
</comment>
<keyword evidence="5 13" id="KW-0158">Chromosome</keyword>
<dbReference type="GeneID" id="117673716"/>
<dbReference type="GO" id="GO:0003677">
    <property type="term" value="F:DNA binding"/>
    <property type="evidence" value="ECO:0007669"/>
    <property type="project" value="UniProtKB-KW"/>
</dbReference>
<evidence type="ECO:0000256" key="10">
    <source>
        <dbReference type="ARBA" id="ARBA00023125"/>
    </source>
</evidence>
<evidence type="ECO:0000259" key="16">
    <source>
        <dbReference type="Pfam" id="PF16211"/>
    </source>
</evidence>
<dbReference type="InterPro" id="IPR007125">
    <property type="entry name" value="H2A/H2B/H3"/>
</dbReference>
<evidence type="ECO:0000256" key="5">
    <source>
        <dbReference type="ARBA" id="ARBA00022454"/>
    </source>
</evidence>
<evidence type="ECO:0000256" key="12">
    <source>
        <dbReference type="ARBA" id="ARBA00023269"/>
    </source>
</evidence>
<keyword evidence="8" id="KW-0832">Ubl conjugation</keyword>
<comment type="subcellular location">
    <subcellularLocation>
        <location evidence="3">Chromosome</location>
    </subcellularLocation>
    <subcellularLocation>
        <location evidence="2 13">Nucleus</location>
    </subcellularLocation>
</comment>
<dbReference type="SMART" id="SM00414">
    <property type="entry name" value="H2A"/>
    <property type="match status" value="1"/>
</dbReference>
<dbReference type="GO" id="GO:0000786">
    <property type="term" value="C:nucleosome"/>
    <property type="evidence" value="ECO:0007669"/>
    <property type="project" value="UniProtKB-KW"/>
</dbReference>
<keyword evidence="7" id="KW-0597">Phosphoprotein</keyword>
<dbReference type="KEGG" id="pgut:117673716"/>
<dbReference type="Pfam" id="PF16211">
    <property type="entry name" value="Histone_H2A_C"/>
    <property type="match status" value="1"/>
</dbReference>
<dbReference type="FunFam" id="1.10.20.10:FF:000103">
    <property type="entry name" value="Histone H2A type 1"/>
    <property type="match status" value="1"/>
</dbReference>
<sequence length="137" mass="15277">MSGRGKKHPKPALPARMTKSKKSGLQFSVSRIQRYLRQGHYAERISPGASVYLAAVLEYLTAEVMELSGNAAHQNKKQRIGPRHIQLAIRNDEELNKLFTNVTIPEGGVLPNIQAPLLPKKTAQFKEAKEDGQSQEF</sequence>
<feature type="compositionally biased region" description="Basic residues" evidence="14">
    <location>
        <begin position="1"/>
        <end position="10"/>
    </location>
</feature>
<comment type="similarity">
    <text evidence="4 13">Belongs to the histone H2A family.</text>
</comment>
<dbReference type="InterPro" id="IPR009072">
    <property type="entry name" value="Histone-fold"/>
</dbReference>
<dbReference type="InParanoid" id="A0A6P9CRP6"/>
<keyword evidence="17" id="KW-1185">Reference proteome</keyword>
<evidence type="ECO:0000256" key="13">
    <source>
        <dbReference type="RuleBase" id="RU003767"/>
    </source>
</evidence>
<keyword evidence="6" id="KW-1017">Isopeptide bond</keyword>
<dbReference type="OMA" id="HIQMAIR"/>
<organism evidence="17 18">
    <name type="scientific">Pantherophis guttatus</name>
    <name type="common">Corn snake</name>
    <name type="synonym">Elaphe guttata</name>
    <dbReference type="NCBI Taxonomy" id="94885"/>
    <lineage>
        <taxon>Eukaryota</taxon>
        <taxon>Metazoa</taxon>
        <taxon>Chordata</taxon>
        <taxon>Craniata</taxon>
        <taxon>Vertebrata</taxon>
        <taxon>Euteleostomi</taxon>
        <taxon>Lepidosauria</taxon>
        <taxon>Squamata</taxon>
        <taxon>Bifurcata</taxon>
        <taxon>Unidentata</taxon>
        <taxon>Episquamata</taxon>
        <taxon>Toxicofera</taxon>
        <taxon>Serpentes</taxon>
        <taxon>Colubroidea</taxon>
        <taxon>Colubridae</taxon>
        <taxon>Colubrinae</taxon>
        <taxon>Pantherophis</taxon>
    </lineage>
</organism>
<evidence type="ECO:0000256" key="8">
    <source>
        <dbReference type="ARBA" id="ARBA00022843"/>
    </source>
</evidence>
<dbReference type="PANTHER" id="PTHR23430">
    <property type="entry name" value="HISTONE H2A"/>
    <property type="match status" value="1"/>
</dbReference>
<evidence type="ECO:0000256" key="6">
    <source>
        <dbReference type="ARBA" id="ARBA00022499"/>
    </source>
</evidence>
<keyword evidence="12 13" id="KW-0544">Nucleosome core</keyword>
<gene>
    <name evidence="18" type="primary">LOC117673716</name>
</gene>
<dbReference type="GO" id="GO:0030527">
    <property type="term" value="F:structural constituent of chromatin"/>
    <property type="evidence" value="ECO:0007669"/>
    <property type="project" value="InterPro"/>
</dbReference>
<dbReference type="Pfam" id="PF00125">
    <property type="entry name" value="Histone"/>
    <property type="match status" value="1"/>
</dbReference>
<evidence type="ECO:0000313" key="17">
    <source>
        <dbReference type="Proteomes" id="UP001652622"/>
    </source>
</evidence>
<comment type="function">
    <text evidence="1">Core component of nucleosome. Nucleosomes wrap and compact DNA into chromatin, limiting DNA accessibility to the cellular machineries which require DNA as a template. Histones thereby play a central role in transcription regulation, DNA repair, DNA replication and chromosomal stability. DNA accessibility is regulated via a complex set of post-translational modifications of histones, also called histone code, and nucleosome remodeling.</text>
</comment>
<feature type="region of interest" description="Disordered" evidence="14">
    <location>
        <begin position="1"/>
        <end position="24"/>
    </location>
</feature>
<proteinExistence type="inferred from homology"/>
<dbReference type="GO" id="GO:0046982">
    <property type="term" value="F:protein heterodimerization activity"/>
    <property type="evidence" value="ECO:0007669"/>
    <property type="project" value="InterPro"/>
</dbReference>
<name>A0A6P9CRP6_PANGU</name>
<dbReference type="SUPFAM" id="SSF47113">
    <property type="entry name" value="Histone-fold"/>
    <property type="match status" value="1"/>
</dbReference>
<feature type="domain" description="Histone H2A C-terminal" evidence="16">
    <location>
        <begin position="93"/>
        <end position="123"/>
    </location>
</feature>
<protein>
    <recommendedName>
        <fullName evidence="13">Histone H2A</fullName>
    </recommendedName>
</protein>
<evidence type="ECO:0000313" key="18">
    <source>
        <dbReference type="RefSeq" id="XP_034287163.1"/>
    </source>
</evidence>
<dbReference type="InterPro" id="IPR002119">
    <property type="entry name" value="Histone_H2A"/>
</dbReference>
<evidence type="ECO:0000256" key="9">
    <source>
        <dbReference type="ARBA" id="ARBA00022990"/>
    </source>
</evidence>
<dbReference type="Proteomes" id="UP001652622">
    <property type="component" value="Unplaced"/>
</dbReference>
<dbReference type="AlphaFoldDB" id="A0A6P9CRP6"/>
<evidence type="ECO:0000256" key="14">
    <source>
        <dbReference type="SAM" id="MobiDB-lite"/>
    </source>
</evidence>
<dbReference type="InterPro" id="IPR032454">
    <property type="entry name" value="Histone_H2A_C"/>
</dbReference>
<keyword evidence="10 13" id="KW-0238">DNA-binding</keyword>
<accession>A0A6P9CRP6</accession>
<dbReference type="CDD" id="cd00074">
    <property type="entry name" value="HFD_H2A"/>
    <property type="match status" value="1"/>
</dbReference>
<keyword evidence="9" id="KW-0007">Acetylation</keyword>